<reference evidence="1 2" key="1">
    <citation type="submission" date="2021-06" db="EMBL/GenBank/DDBJ databases">
        <title>Staphylococcus lentus K169 genome sequencing.</title>
        <authorList>
            <person name="Sundareshan S."/>
            <person name="Akhila D.S."/>
            <person name="Prachi D."/>
            <person name="Sivakumar R."/>
            <person name="Rajendhran J."/>
            <person name="Isloor S."/>
            <person name="Hegde N.R."/>
        </authorList>
    </citation>
    <scope>NUCLEOTIDE SEQUENCE [LARGE SCALE GENOMIC DNA]</scope>
    <source>
        <strain evidence="1 2">K169</strain>
    </source>
</reference>
<name>A0ABS6GYG2_MAMLE</name>
<gene>
    <name evidence="1" type="ORF">KQ656_10920</name>
</gene>
<dbReference type="RefSeq" id="WP_193751571.1">
    <property type="nucleotide sequence ID" value="NZ_JAHLZN010000025.1"/>
</dbReference>
<dbReference type="EMBL" id="JAHLZN010000025">
    <property type="protein sequence ID" value="MBU6114478.1"/>
    <property type="molecule type" value="Genomic_DNA"/>
</dbReference>
<protein>
    <submittedName>
        <fullName evidence="1">Uncharacterized protein</fullName>
    </submittedName>
</protein>
<evidence type="ECO:0000313" key="2">
    <source>
        <dbReference type="Proteomes" id="UP000770161"/>
    </source>
</evidence>
<keyword evidence="2" id="KW-1185">Reference proteome</keyword>
<evidence type="ECO:0000313" key="1">
    <source>
        <dbReference type="EMBL" id="MBU6114478.1"/>
    </source>
</evidence>
<accession>A0ABS6GYG2</accession>
<organism evidence="1 2">
    <name type="scientific">Mammaliicoccus lentus</name>
    <name type="common">Staphylococcus lentus</name>
    <dbReference type="NCBI Taxonomy" id="42858"/>
    <lineage>
        <taxon>Bacteria</taxon>
        <taxon>Bacillati</taxon>
        <taxon>Bacillota</taxon>
        <taxon>Bacilli</taxon>
        <taxon>Bacillales</taxon>
        <taxon>Staphylococcaceae</taxon>
        <taxon>Mammaliicoccus</taxon>
    </lineage>
</organism>
<dbReference type="Proteomes" id="UP000770161">
    <property type="component" value="Unassembled WGS sequence"/>
</dbReference>
<sequence>MLLHNLDKVYTPEIKGLDYLNFCVIELGNCQKYRKVGIEGVSEGKEGSVEYRNVELDRELNGYLYSYRNESYHFTENYRIFSYYVDNFTEKPINGIDEKKIKKEMYAVVKPVIDEQTEPLINLQWIFTWWYGDEFKNQ</sequence>
<comment type="caution">
    <text evidence="1">The sequence shown here is derived from an EMBL/GenBank/DDBJ whole genome shotgun (WGS) entry which is preliminary data.</text>
</comment>
<proteinExistence type="predicted"/>